<evidence type="ECO:0000313" key="10">
    <source>
        <dbReference type="Proteomes" id="UP000409037"/>
    </source>
</evidence>
<dbReference type="OrthoDB" id="9801223at2"/>
<proteinExistence type="predicted"/>
<dbReference type="Pfam" id="PF22290">
    <property type="entry name" value="DmmA-like_N"/>
    <property type="match status" value="1"/>
</dbReference>
<dbReference type="InterPro" id="IPR039261">
    <property type="entry name" value="FNR_nucleotide-bd"/>
</dbReference>
<protein>
    <submittedName>
        <fullName evidence="9">Phthalate dioxygenase reductase</fullName>
        <ecNumber evidence="9">1.-.-.-</ecNumber>
    </submittedName>
</protein>
<dbReference type="InterPro" id="IPR017927">
    <property type="entry name" value="FAD-bd_FR_type"/>
</dbReference>
<dbReference type="EMBL" id="CABVHU010000009">
    <property type="protein sequence ID" value="VVO14019.1"/>
    <property type="molecule type" value="Genomic_DNA"/>
</dbReference>
<dbReference type="EC" id="1.-.-.-" evidence="9"/>
<evidence type="ECO:0000256" key="8">
    <source>
        <dbReference type="ARBA" id="ARBA00023014"/>
    </source>
</evidence>
<dbReference type="InterPro" id="IPR036010">
    <property type="entry name" value="2Fe-2S_ferredoxin-like_sf"/>
</dbReference>
<evidence type="ECO:0000256" key="2">
    <source>
        <dbReference type="ARBA" id="ARBA00022630"/>
    </source>
</evidence>
<dbReference type="PANTHER" id="PTHR47354:SF1">
    <property type="entry name" value="CARNITINE MONOOXYGENASE REDUCTASE SUBUNIT"/>
    <property type="match status" value="1"/>
</dbReference>
<keyword evidence="6 9" id="KW-0560">Oxidoreductase</keyword>
<keyword evidence="9" id="KW-0223">Dioxygenase</keyword>
<dbReference type="AlphaFoldDB" id="A0A5E7UPY9"/>
<dbReference type="Gene3D" id="3.40.50.80">
    <property type="entry name" value="Nucleotide-binding domain of ferredoxin-NADP reductase (FNR) module"/>
    <property type="match status" value="1"/>
</dbReference>
<dbReference type="PRINTS" id="PR00409">
    <property type="entry name" value="PHDIOXRDTASE"/>
</dbReference>
<dbReference type="InterPro" id="IPR050415">
    <property type="entry name" value="MRET"/>
</dbReference>
<sequence length="316" mass="34347">MQTVKVRCIENQAAGINTFEFVDPAGKPLPPFTAGAHIDVHLPGGFIRQYSLCNSPQERDRYVVGVLNVVDGRGGSRSLHSNVKAGDLLQISEPRNHFPVVDQAQRHLLIGGGIGVTPMMAMLEHFEASGAEYILYYCGETPERTAFKERLSSLLGKHVVIHYDGGDPARRLDIRELLMHHEPGTHLYCCGPGGLMAGVKAAAEHWPAGTVHFEHFAAPVPPPSASTASEGEFRITLARSGQTLDVPDSKSIAQVLREAGLPCETSCEAGICGTCKTRFIDGEVDHRDFILSDDEKQEHLLICCSRSKSSTLVLDL</sequence>
<dbReference type="CDD" id="cd06185">
    <property type="entry name" value="PDR_like"/>
    <property type="match status" value="1"/>
</dbReference>
<dbReference type="PROSITE" id="PS00197">
    <property type="entry name" value="2FE2S_FER_1"/>
    <property type="match status" value="1"/>
</dbReference>
<keyword evidence="7" id="KW-0408">Iron</keyword>
<dbReference type="SUPFAM" id="SSF63380">
    <property type="entry name" value="Riboflavin synthase domain-like"/>
    <property type="match status" value="1"/>
</dbReference>
<dbReference type="Pfam" id="PF00111">
    <property type="entry name" value="Fer2"/>
    <property type="match status" value="1"/>
</dbReference>
<dbReference type="CDD" id="cd00207">
    <property type="entry name" value="fer2"/>
    <property type="match status" value="1"/>
</dbReference>
<evidence type="ECO:0000256" key="4">
    <source>
        <dbReference type="ARBA" id="ARBA00022714"/>
    </source>
</evidence>
<comment type="cofactor">
    <cofactor evidence="1">
        <name>FMN</name>
        <dbReference type="ChEBI" id="CHEBI:58210"/>
    </cofactor>
</comment>
<evidence type="ECO:0000256" key="1">
    <source>
        <dbReference type="ARBA" id="ARBA00001917"/>
    </source>
</evidence>
<evidence type="ECO:0000313" key="9">
    <source>
        <dbReference type="EMBL" id="VVO14019.1"/>
    </source>
</evidence>
<dbReference type="PANTHER" id="PTHR47354">
    <property type="entry name" value="NADH OXIDOREDUCTASE HCR"/>
    <property type="match status" value="1"/>
</dbReference>
<accession>A0A5E7UPY9</accession>
<dbReference type="InterPro" id="IPR017938">
    <property type="entry name" value="Riboflavin_synthase-like_b-brl"/>
</dbReference>
<dbReference type="InterPro" id="IPR054582">
    <property type="entry name" value="DmmA-like_N"/>
</dbReference>
<dbReference type="Gene3D" id="3.10.20.30">
    <property type="match status" value="1"/>
</dbReference>
<dbReference type="SUPFAM" id="SSF54292">
    <property type="entry name" value="2Fe-2S ferredoxin-like"/>
    <property type="match status" value="1"/>
</dbReference>
<dbReference type="RefSeq" id="WP_150799099.1">
    <property type="nucleotide sequence ID" value="NZ_CABVHU010000009.1"/>
</dbReference>
<reference evidence="9 10" key="1">
    <citation type="submission" date="2019-09" db="EMBL/GenBank/DDBJ databases">
        <authorList>
            <person name="Chandra G."/>
            <person name="Truman W A."/>
        </authorList>
    </citation>
    <scope>NUCLEOTIDE SEQUENCE [LARGE SCALE GENOMIC DNA]</scope>
    <source>
        <strain evidence="9">PS833</strain>
    </source>
</reference>
<keyword evidence="3" id="KW-0288">FMN</keyword>
<dbReference type="SUPFAM" id="SSF52343">
    <property type="entry name" value="Ferredoxin reductase-like, C-terminal NADP-linked domain"/>
    <property type="match status" value="1"/>
</dbReference>
<organism evidence="9 10">
    <name type="scientific">Pseudomonas fluorescens</name>
    <dbReference type="NCBI Taxonomy" id="294"/>
    <lineage>
        <taxon>Bacteria</taxon>
        <taxon>Pseudomonadati</taxon>
        <taxon>Pseudomonadota</taxon>
        <taxon>Gammaproteobacteria</taxon>
        <taxon>Pseudomonadales</taxon>
        <taxon>Pseudomonadaceae</taxon>
        <taxon>Pseudomonas</taxon>
    </lineage>
</organism>
<evidence type="ECO:0000256" key="6">
    <source>
        <dbReference type="ARBA" id="ARBA00023002"/>
    </source>
</evidence>
<keyword evidence="2" id="KW-0285">Flavoprotein</keyword>
<dbReference type="PROSITE" id="PS51384">
    <property type="entry name" value="FAD_FR"/>
    <property type="match status" value="1"/>
</dbReference>
<evidence type="ECO:0000256" key="7">
    <source>
        <dbReference type="ARBA" id="ARBA00023004"/>
    </source>
</evidence>
<dbReference type="InterPro" id="IPR001041">
    <property type="entry name" value="2Fe-2S_ferredoxin-type"/>
</dbReference>
<dbReference type="GO" id="GO:0051537">
    <property type="term" value="F:2 iron, 2 sulfur cluster binding"/>
    <property type="evidence" value="ECO:0007669"/>
    <property type="project" value="UniProtKB-KW"/>
</dbReference>
<dbReference type="PROSITE" id="PS51085">
    <property type="entry name" value="2FE2S_FER_2"/>
    <property type="match status" value="1"/>
</dbReference>
<gene>
    <name evidence="9" type="primary">ophA1</name>
    <name evidence="9" type="ORF">PS833_03660</name>
</gene>
<keyword evidence="5" id="KW-0479">Metal-binding</keyword>
<dbReference type="Gene3D" id="2.40.30.10">
    <property type="entry name" value="Translation factors"/>
    <property type="match status" value="1"/>
</dbReference>
<evidence type="ECO:0000256" key="3">
    <source>
        <dbReference type="ARBA" id="ARBA00022643"/>
    </source>
</evidence>
<evidence type="ECO:0000256" key="5">
    <source>
        <dbReference type="ARBA" id="ARBA00022723"/>
    </source>
</evidence>
<keyword evidence="8" id="KW-0411">Iron-sulfur</keyword>
<dbReference type="InterPro" id="IPR012675">
    <property type="entry name" value="Beta-grasp_dom_sf"/>
</dbReference>
<dbReference type="GO" id="GO:0046872">
    <property type="term" value="F:metal ion binding"/>
    <property type="evidence" value="ECO:0007669"/>
    <property type="project" value="UniProtKB-KW"/>
</dbReference>
<dbReference type="Proteomes" id="UP000409037">
    <property type="component" value="Unassembled WGS sequence"/>
</dbReference>
<keyword evidence="4" id="KW-0001">2Fe-2S</keyword>
<name>A0A5E7UPY9_PSEFL</name>
<dbReference type="GO" id="GO:0051213">
    <property type="term" value="F:dioxygenase activity"/>
    <property type="evidence" value="ECO:0007669"/>
    <property type="project" value="UniProtKB-KW"/>
</dbReference>
<dbReference type="InterPro" id="IPR006058">
    <property type="entry name" value="2Fe2S_fd_BS"/>
</dbReference>